<reference evidence="11" key="3">
    <citation type="submission" date="2025-09" db="UniProtKB">
        <authorList>
            <consortium name="Ensembl"/>
        </authorList>
    </citation>
    <scope>IDENTIFICATION</scope>
</reference>
<evidence type="ECO:0000256" key="3">
    <source>
        <dbReference type="ARBA" id="ARBA00011034"/>
    </source>
</evidence>
<feature type="chain" id="PRO_5017992644" evidence="10">
    <location>
        <begin position="23"/>
        <end position="145"/>
    </location>
</feature>
<evidence type="ECO:0000256" key="10">
    <source>
        <dbReference type="SAM" id="SignalP"/>
    </source>
</evidence>
<dbReference type="GO" id="GO:0030970">
    <property type="term" value="P:retrograde protein transport, ER to cytosol"/>
    <property type="evidence" value="ECO:0007669"/>
    <property type="project" value="TreeGrafter"/>
</dbReference>
<dbReference type="GeneTree" id="ENSGT00940000166109"/>
<evidence type="ECO:0000256" key="2">
    <source>
        <dbReference type="ARBA" id="ARBA00004496"/>
    </source>
</evidence>
<comment type="subcellular location">
    <subcellularLocation>
        <location evidence="2">Cytoplasm</location>
    </subcellularLocation>
    <subcellularLocation>
        <location evidence="1">Endoplasmic reticulum membrane</location>
        <topology evidence="1">Single-pass membrane protein</topology>
    </subcellularLocation>
</comment>
<keyword evidence="6" id="KW-0256">Endoplasmic reticulum</keyword>
<evidence type="ECO:0000256" key="1">
    <source>
        <dbReference type="ARBA" id="ARBA00004389"/>
    </source>
</evidence>
<dbReference type="Pfam" id="PF06936">
    <property type="entry name" value="Selenoprotein_S"/>
    <property type="match status" value="1"/>
</dbReference>
<comment type="similarity">
    <text evidence="3">Belongs to the selenoprotein S family.</text>
</comment>
<dbReference type="InParanoid" id="A0A3P8VH44"/>
<evidence type="ECO:0000256" key="8">
    <source>
        <dbReference type="ARBA" id="ARBA00022989"/>
    </source>
</evidence>
<evidence type="ECO:0000256" key="4">
    <source>
        <dbReference type="ARBA" id="ARBA00022490"/>
    </source>
</evidence>
<dbReference type="InterPro" id="IPR009703">
    <property type="entry name" value="Selenoprotein_S"/>
</dbReference>
<evidence type="ECO:0000256" key="6">
    <source>
        <dbReference type="ARBA" id="ARBA00022824"/>
    </source>
</evidence>
<dbReference type="STRING" id="244447.ENSCSEP00000013672"/>
<feature type="signal peptide" evidence="10">
    <location>
        <begin position="1"/>
        <end position="22"/>
    </location>
</feature>
<dbReference type="OMA" id="QQYGWFV"/>
<keyword evidence="7" id="KW-0712">Selenocysteine</keyword>
<keyword evidence="10" id="KW-0732">Signal</keyword>
<evidence type="ECO:0000256" key="5">
    <source>
        <dbReference type="ARBA" id="ARBA00022692"/>
    </source>
</evidence>
<evidence type="ECO:0000256" key="9">
    <source>
        <dbReference type="ARBA" id="ARBA00023136"/>
    </source>
</evidence>
<accession>A0A3P8VH44</accession>
<reference evidence="11" key="2">
    <citation type="submission" date="2025-08" db="UniProtKB">
        <authorList>
            <consortium name="Ensembl"/>
        </authorList>
    </citation>
    <scope>IDENTIFICATION</scope>
</reference>
<evidence type="ECO:0000313" key="12">
    <source>
        <dbReference type="Proteomes" id="UP000265120"/>
    </source>
</evidence>
<protein>
    <submittedName>
        <fullName evidence="11">Selenoprotein S</fullName>
    </submittedName>
</protein>
<dbReference type="AlphaFoldDB" id="A0A3P8VH44"/>
<keyword evidence="12" id="KW-1185">Reference proteome</keyword>
<keyword evidence="8" id="KW-1133">Transmembrane helix</keyword>
<dbReference type="Ensembl" id="ENSCSET00000013832.1">
    <property type="protein sequence ID" value="ENSCSEP00000013672.1"/>
    <property type="gene ID" value="ENSCSEG00000008771.1"/>
</dbReference>
<dbReference type="FunCoup" id="A0A3P8VH44">
    <property type="interactions" value="600"/>
</dbReference>
<keyword evidence="5" id="KW-0812">Transmembrane</keyword>
<proteinExistence type="inferred from homology"/>
<dbReference type="PANTHER" id="PTHR28621">
    <property type="entry name" value="SELENOPROTEIN S"/>
    <property type="match status" value="1"/>
</dbReference>
<sequence length="145" mass="16285">QYGWYLLLVCVLVYLLIQHLNRRSSSRSHSSDTATPEDAVVVKQRHEAMEAARRRMQEELDARASAFIEKQKQQVEEKRKQKIEIWESVQQGKSYKGSAKLSQVSFSPPLLVLSCLSFSDYNPLSGNGGGTCTWRPGRRGPSSGG</sequence>
<dbReference type="GO" id="GO:0036502">
    <property type="term" value="C:Derlin-1-VIMP complex"/>
    <property type="evidence" value="ECO:0007669"/>
    <property type="project" value="TreeGrafter"/>
</dbReference>
<dbReference type="Gene3D" id="6.10.250.2950">
    <property type="match status" value="1"/>
</dbReference>
<reference evidence="11 12" key="1">
    <citation type="journal article" date="2014" name="Nat. Genet.">
        <title>Whole-genome sequence of a flatfish provides insights into ZW sex chromosome evolution and adaptation to a benthic lifestyle.</title>
        <authorList>
            <person name="Chen S."/>
            <person name="Zhang G."/>
            <person name="Shao C."/>
            <person name="Huang Q."/>
            <person name="Liu G."/>
            <person name="Zhang P."/>
            <person name="Song W."/>
            <person name="An N."/>
            <person name="Chalopin D."/>
            <person name="Volff J.N."/>
            <person name="Hong Y."/>
            <person name="Li Q."/>
            <person name="Sha Z."/>
            <person name="Zhou H."/>
            <person name="Xie M."/>
            <person name="Yu Q."/>
            <person name="Liu Y."/>
            <person name="Xiang H."/>
            <person name="Wang N."/>
            <person name="Wu K."/>
            <person name="Yang C."/>
            <person name="Zhou Q."/>
            <person name="Liao X."/>
            <person name="Yang L."/>
            <person name="Hu Q."/>
            <person name="Zhang J."/>
            <person name="Meng L."/>
            <person name="Jin L."/>
            <person name="Tian Y."/>
            <person name="Lian J."/>
            <person name="Yang J."/>
            <person name="Miao G."/>
            <person name="Liu S."/>
            <person name="Liang Z."/>
            <person name="Yan F."/>
            <person name="Li Y."/>
            <person name="Sun B."/>
            <person name="Zhang H."/>
            <person name="Zhang J."/>
            <person name="Zhu Y."/>
            <person name="Du M."/>
            <person name="Zhao Y."/>
            <person name="Schartl M."/>
            <person name="Tang Q."/>
            <person name="Wang J."/>
        </authorList>
    </citation>
    <scope>NUCLEOTIDE SEQUENCE</scope>
</reference>
<evidence type="ECO:0000313" key="11">
    <source>
        <dbReference type="Ensembl" id="ENSCSEP00000013672.1"/>
    </source>
</evidence>
<keyword evidence="4" id="KW-0963">Cytoplasm</keyword>
<keyword evidence="9" id="KW-0472">Membrane</keyword>
<organism evidence="11 12">
    <name type="scientific">Cynoglossus semilaevis</name>
    <name type="common">Tongue sole</name>
    <dbReference type="NCBI Taxonomy" id="244447"/>
    <lineage>
        <taxon>Eukaryota</taxon>
        <taxon>Metazoa</taxon>
        <taxon>Chordata</taxon>
        <taxon>Craniata</taxon>
        <taxon>Vertebrata</taxon>
        <taxon>Euteleostomi</taxon>
        <taxon>Actinopterygii</taxon>
        <taxon>Neopterygii</taxon>
        <taxon>Teleostei</taxon>
        <taxon>Neoteleostei</taxon>
        <taxon>Acanthomorphata</taxon>
        <taxon>Carangaria</taxon>
        <taxon>Pleuronectiformes</taxon>
        <taxon>Pleuronectoidei</taxon>
        <taxon>Cynoglossidae</taxon>
        <taxon>Cynoglossinae</taxon>
        <taxon>Cynoglossus</taxon>
    </lineage>
</organism>
<dbReference type="PANTHER" id="PTHR28621:SF1">
    <property type="entry name" value="SELENOPROTEIN S"/>
    <property type="match status" value="1"/>
</dbReference>
<evidence type="ECO:0000256" key="7">
    <source>
        <dbReference type="ARBA" id="ARBA00022933"/>
    </source>
</evidence>
<name>A0A3P8VH44_CYNSE</name>
<dbReference type="Proteomes" id="UP000265120">
    <property type="component" value="Chromosome 5"/>
</dbReference>
<dbReference type="GO" id="GO:0030968">
    <property type="term" value="P:endoplasmic reticulum unfolded protein response"/>
    <property type="evidence" value="ECO:0007669"/>
    <property type="project" value="TreeGrafter"/>
</dbReference>
<dbReference type="GO" id="GO:0036513">
    <property type="term" value="C:Derlin-1 retrotranslocation complex"/>
    <property type="evidence" value="ECO:0007669"/>
    <property type="project" value="TreeGrafter"/>
</dbReference>